<keyword evidence="2" id="KW-1185">Reference proteome</keyword>
<dbReference type="RefSeq" id="WP_129920053.1">
    <property type="nucleotide sequence ID" value="NZ_SEWE01000007.1"/>
</dbReference>
<name>A0A4Q5LI02_9BACT</name>
<evidence type="ECO:0000313" key="1">
    <source>
        <dbReference type="EMBL" id="RYU82157.1"/>
    </source>
</evidence>
<gene>
    <name evidence="1" type="ORF">EWM57_05090</name>
</gene>
<sequence length="751" mass="79530">MCLATPLPGRAQYQTAVQDGVITASEYGNTQNQVTNDCTWYMTWDANYLYVAISGNRMTLPAVVFFDTDPALPVNTSAGTGAGITFSSDAQQANVTPPFQADRAFFFDNEKVYYYTVSAGAWTSPATIMSTTPNPPLAPAIADLVTKTTGNTSVRELRIARSALNLSATAPFNWLGYLLFTPSGNYRTTDGSVPTSNEGGYLASSTAARYAPYYYTVSSSGSGTDATKPFSQTSFMAPSTTAPGGLSMDIGSFSTYDFALNSPGVTVRNTGSWTINGTMMIQQGTLDMNSSSSNVTVKRDFMVGSGGTFKHSTSNSNLAISGNMSVAGTFVPGEARVTLDGTGAQQLAGGTYYDLFIPGTGTKTITGDVTVLSSLNLSGGLLETGGSKVILAALSSVPGNIVLRETGMGYVRGTVQATGNVTGPNNYQFGGIGLTLTPSVNSRMLGTTTVTRYTGAYKTGAAFGVASNALSQSALRQFLVQSTATTNLNYKVIFEYHDTAPSELSYSYLDNSVLKTYTLDENTLELFRTTVPNSGIWQNLHATSRDANGNSITVTGITEFTNGTFFTLADKARPLPVSLTKFTAQVVPAGVQLTWATATELLNKGFAVERRTALNENWQELTFVVAKGSGTQGATYAYLDAGVSPGTWYYRLRQRDTDGAETLLPATAIKVGEASSVALQASPVPAHDQLTLTGLLPGQPLLIFDAVGRRVLQLTPEAAALQLSVANLSPGFYTARVLNGRQPLTVHFVKE</sequence>
<organism evidence="1 2">
    <name type="scientific">Hymenobacter persicinus</name>
    <dbReference type="NCBI Taxonomy" id="2025506"/>
    <lineage>
        <taxon>Bacteria</taxon>
        <taxon>Pseudomonadati</taxon>
        <taxon>Bacteroidota</taxon>
        <taxon>Cytophagia</taxon>
        <taxon>Cytophagales</taxon>
        <taxon>Hymenobacteraceae</taxon>
        <taxon>Hymenobacter</taxon>
    </lineage>
</organism>
<reference evidence="1 2" key="1">
    <citation type="submission" date="2019-02" db="EMBL/GenBank/DDBJ databases">
        <title>Bacterial novel species isolated from soil.</title>
        <authorList>
            <person name="Jung H.-Y."/>
        </authorList>
    </citation>
    <scope>NUCLEOTIDE SEQUENCE [LARGE SCALE GENOMIC DNA]</scope>
    <source>
        <strain evidence="1 2">1-3-3-3</strain>
    </source>
</reference>
<dbReference type="OrthoDB" id="857844at2"/>
<proteinExistence type="predicted"/>
<protein>
    <submittedName>
        <fullName evidence="1">T9SS type A sorting domain-containing protein</fullName>
    </submittedName>
</protein>
<comment type="caution">
    <text evidence="1">The sequence shown here is derived from an EMBL/GenBank/DDBJ whole genome shotgun (WGS) entry which is preliminary data.</text>
</comment>
<dbReference type="Proteomes" id="UP000294155">
    <property type="component" value="Unassembled WGS sequence"/>
</dbReference>
<accession>A0A4Q5LI02</accession>
<dbReference type="EMBL" id="SEWE01000007">
    <property type="protein sequence ID" value="RYU82157.1"/>
    <property type="molecule type" value="Genomic_DNA"/>
</dbReference>
<dbReference type="AlphaFoldDB" id="A0A4Q5LI02"/>
<evidence type="ECO:0000313" key="2">
    <source>
        <dbReference type="Proteomes" id="UP000294155"/>
    </source>
</evidence>